<dbReference type="AlphaFoldDB" id="A0AAE7D7V4"/>
<reference evidence="3" key="1">
    <citation type="submission" date="2020-04" db="EMBL/GenBank/DDBJ databases">
        <authorList>
            <person name="Kittiwongwattana C."/>
        </authorList>
    </citation>
    <scope>NUCLEOTIDE SEQUENCE [LARGE SCALE GENOMIC DNA]</scope>
    <source>
        <strain evidence="3">1310</strain>
    </source>
</reference>
<accession>A0AAE7D7V4</accession>
<proteinExistence type="predicted"/>
<feature type="chain" id="PRO_5041998086" evidence="1">
    <location>
        <begin position="20"/>
        <end position="171"/>
    </location>
</feature>
<evidence type="ECO:0000313" key="2">
    <source>
        <dbReference type="EMBL" id="QJB32099.1"/>
    </source>
</evidence>
<dbReference type="EMBL" id="CP051205">
    <property type="protein sequence ID" value="QJB32099.1"/>
    <property type="molecule type" value="Genomic_DNA"/>
</dbReference>
<keyword evidence="1" id="KW-0732">Signal</keyword>
<gene>
    <name evidence="2" type="ORF">HF329_12490</name>
</gene>
<organism evidence="2 3">
    <name type="scientific">Chitinophaga oryzae</name>
    <dbReference type="NCBI Taxonomy" id="2725414"/>
    <lineage>
        <taxon>Bacteria</taxon>
        <taxon>Pseudomonadati</taxon>
        <taxon>Bacteroidota</taxon>
        <taxon>Chitinophagia</taxon>
        <taxon>Chitinophagales</taxon>
        <taxon>Chitinophagaceae</taxon>
        <taxon>Chitinophaga</taxon>
    </lineage>
</organism>
<protein>
    <submittedName>
        <fullName evidence="2">Uncharacterized protein</fullName>
    </submittedName>
</protein>
<evidence type="ECO:0000256" key="1">
    <source>
        <dbReference type="SAM" id="SignalP"/>
    </source>
</evidence>
<name>A0AAE7D7V4_9BACT</name>
<dbReference type="RefSeq" id="WP_168804349.1">
    <property type="nucleotide sequence ID" value="NZ_CP051205.1"/>
</dbReference>
<sequence length="171" mass="18947">MKPFIFLLLSIVCSAPAFAQTPGQSATRKTAHDDRSPVYFVDSVQVTAADLAEFNPNNVAYVYVLKSKDLHSGQDIKTIFIETKTFVRNRYWLVFSQDAAYRKLVPSPEEDGPVAYIVNGKLQTATAESDLAAVNIHSFVSLAILDKATLEQQYGVKGKKYGVVVQLKKDQ</sequence>
<evidence type="ECO:0000313" key="3">
    <source>
        <dbReference type="Proteomes" id="UP000502421"/>
    </source>
</evidence>
<dbReference type="Proteomes" id="UP000502421">
    <property type="component" value="Chromosome"/>
</dbReference>
<feature type="signal peptide" evidence="1">
    <location>
        <begin position="1"/>
        <end position="19"/>
    </location>
</feature>
<dbReference type="KEGG" id="coy:HF329_12490"/>